<feature type="compositionally biased region" description="Gly residues" evidence="1">
    <location>
        <begin position="123"/>
        <end position="135"/>
    </location>
</feature>
<feature type="compositionally biased region" description="Low complexity" evidence="1">
    <location>
        <begin position="72"/>
        <end position="96"/>
    </location>
</feature>
<dbReference type="PANTHER" id="PTHR32091:SF17">
    <property type="entry name" value="EUKARYOTIC TRANSLATION INITIATION FACTOR 4B3"/>
    <property type="match status" value="1"/>
</dbReference>
<feature type="compositionally biased region" description="Basic and acidic residues" evidence="1">
    <location>
        <begin position="224"/>
        <end position="242"/>
    </location>
</feature>
<keyword evidence="3" id="KW-1185">Reference proteome</keyword>
<feature type="compositionally biased region" description="Low complexity" evidence="1">
    <location>
        <begin position="269"/>
        <end position="278"/>
    </location>
</feature>
<reference evidence="2 3" key="1">
    <citation type="submission" date="2023-12" db="EMBL/GenBank/DDBJ databases">
        <title>A high-quality genome assembly for Dillenia turbinata (Dilleniales).</title>
        <authorList>
            <person name="Chanderbali A."/>
        </authorList>
    </citation>
    <scope>NUCLEOTIDE SEQUENCE [LARGE SCALE GENOMIC DNA]</scope>
    <source>
        <strain evidence="2">LSX21</strain>
        <tissue evidence="2">Leaf</tissue>
    </source>
</reference>
<sequence length="398" mass="43304">MAATVPSTSAWGKPGAWALDSEEHEEELKLQKQQDDEKKAYGFGGSAEPGPLADFPSLSTAVATKPKKKKGQTLSLAEFTTTTSFSSKSSSAAQSQGLTPEELSVLPTGPRQRTAEELDRSRLGGGFKNYGGGNRYGNDEDSGNPRWGSRVSDENKRGGGFRDLNRDNGPSRADEVDDWGAMKKSSSGSGFERRERDWFGNSQSKADESDNWVSNKPPSFGGFEGRRERRGFGFDGHRESRSAFDSYNRDSSNGVDSDSWMKKKEESNGNDNNGGSVSARPKLVLQRRTLPVNNGSNGSNGTASAVKPKGSNPFGEARPREEVLAEKGQDWKKIDEQLESVKIADVPPPKRSFGSGNGRGNVPEIRTERSWRKPESVDSRPQSSGSAEKVEDEPVEDN</sequence>
<evidence type="ECO:0000313" key="2">
    <source>
        <dbReference type="EMBL" id="KAK6946392.1"/>
    </source>
</evidence>
<organism evidence="2 3">
    <name type="scientific">Dillenia turbinata</name>
    <dbReference type="NCBI Taxonomy" id="194707"/>
    <lineage>
        <taxon>Eukaryota</taxon>
        <taxon>Viridiplantae</taxon>
        <taxon>Streptophyta</taxon>
        <taxon>Embryophyta</taxon>
        <taxon>Tracheophyta</taxon>
        <taxon>Spermatophyta</taxon>
        <taxon>Magnoliopsida</taxon>
        <taxon>eudicotyledons</taxon>
        <taxon>Gunneridae</taxon>
        <taxon>Pentapetalae</taxon>
        <taxon>Dilleniales</taxon>
        <taxon>Dilleniaceae</taxon>
        <taxon>Dillenia</taxon>
    </lineage>
</organism>
<proteinExistence type="predicted"/>
<evidence type="ECO:0000313" key="3">
    <source>
        <dbReference type="Proteomes" id="UP001370490"/>
    </source>
</evidence>
<dbReference type="Proteomes" id="UP001370490">
    <property type="component" value="Unassembled WGS sequence"/>
</dbReference>
<dbReference type="EMBL" id="JBAMMX010000002">
    <property type="protein sequence ID" value="KAK6946392.1"/>
    <property type="molecule type" value="Genomic_DNA"/>
</dbReference>
<feature type="compositionally biased region" description="Basic and acidic residues" evidence="1">
    <location>
        <begin position="26"/>
        <end position="40"/>
    </location>
</feature>
<name>A0AAN8WI07_9MAGN</name>
<dbReference type="InterPro" id="IPR010433">
    <property type="entry name" value="EIF-4B_pln"/>
</dbReference>
<feature type="compositionally biased region" description="Basic and acidic residues" evidence="1">
    <location>
        <begin position="113"/>
        <end position="122"/>
    </location>
</feature>
<feature type="region of interest" description="Disordered" evidence="1">
    <location>
        <begin position="1"/>
        <end position="398"/>
    </location>
</feature>
<dbReference type="GO" id="GO:0003729">
    <property type="term" value="F:mRNA binding"/>
    <property type="evidence" value="ECO:0007669"/>
    <property type="project" value="TreeGrafter"/>
</dbReference>
<dbReference type="Pfam" id="PF06273">
    <property type="entry name" value="eIF-4B"/>
    <property type="match status" value="1"/>
</dbReference>
<dbReference type="GO" id="GO:0003743">
    <property type="term" value="F:translation initiation factor activity"/>
    <property type="evidence" value="ECO:0007669"/>
    <property type="project" value="UniProtKB-KW"/>
</dbReference>
<keyword evidence="2" id="KW-0396">Initiation factor</keyword>
<dbReference type="PANTHER" id="PTHR32091">
    <property type="entry name" value="EUKARYOTIC TRANSLATION INITIATION FACTOR 4B"/>
    <property type="match status" value="1"/>
</dbReference>
<feature type="compositionally biased region" description="Basic and acidic residues" evidence="1">
    <location>
        <begin position="365"/>
        <end position="378"/>
    </location>
</feature>
<evidence type="ECO:0000256" key="1">
    <source>
        <dbReference type="SAM" id="MobiDB-lite"/>
    </source>
</evidence>
<accession>A0AAN8WI07</accession>
<keyword evidence="2" id="KW-0648">Protein biosynthesis</keyword>
<dbReference type="AlphaFoldDB" id="A0AAN8WI07"/>
<protein>
    <submittedName>
        <fullName evidence="2">Plant specific eukaryotic initiation factor 4B</fullName>
    </submittedName>
</protein>
<gene>
    <name evidence="2" type="ORF">RJ641_013936</name>
</gene>
<feature type="compositionally biased region" description="Basic and acidic residues" evidence="1">
    <location>
        <begin position="317"/>
        <end position="336"/>
    </location>
</feature>
<comment type="caution">
    <text evidence="2">The sequence shown here is derived from an EMBL/GenBank/DDBJ whole genome shotgun (WGS) entry which is preliminary data.</text>
</comment>
<feature type="compositionally biased region" description="Polar residues" evidence="1">
    <location>
        <begin position="243"/>
        <end position="256"/>
    </location>
</feature>
<feature type="compositionally biased region" description="Polar residues" evidence="1">
    <location>
        <begin position="1"/>
        <end position="10"/>
    </location>
</feature>